<gene>
    <name evidence="2" type="ORF">FEV09_13990</name>
</gene>
<dbReference type="AlphaFoldDB" id="A0A9X4RIH9"/>
<reference evidence="2" key="1">
    <citation type="submission" date="2019-05" db="EMBL/GenBank/DDBJ databases">
        <title>Whole genome sequencing of Pseudanabaena catenata USMAC16.</title>
        <authorList>
            <person name="Khan Z."/>
            <person name="Omar W.M."/>
            <person name="Convey P."/>
            <person name="Merican F."/>
            <person name="Najimudin N."/>
        </authorList>
    </citation>
    <scope>NUCLEOTIDE SEQUENCE</scope>
    <source>
        <strain evidence="2">USMAC16</strain>
    </source>
</reference>
<evidence type="ECO:0000256" key="1">
    <source>
        <dbReference type="SAM" id="SignalP"/>
    </source>
</evidence>
<name>A0A9X4RIH9_9CYAN</name>
<dbReference type="PANTHER" id="PTHR47200:SF2">
    <property type="entry name" value="THYLAKOID LUMENAL 15 KDA PROTEIN 1, CHLOROPLASTIC"/>
    <property type="match status" value="1"/>
</dbReference>
<accession>A0A9X4RIH9</accession>
<keyword evidence="1" id="KW-0732">Signal</keyword>
<dbReference type="PANTHER" id="PTHR47200">
    <property type="entry name" value="THYLAKOID LUMENAL 15 KDA PROTEIN 1, CHLOROPLASTIC"/>
    <property type="match status" value="1"/>
</dbReference>
<dbReference type="SUPFAM" id="SSF141571">
    <property type="entry name" value="Pentapeptide repeat-like"/>
    <property type="match status" value="1"/>
</dbReference>
<feature type="signal peptide" evidence="1">
    <location>
        <begin position="1"/>
        <end position="31"/>
    </location>
</feature>
<evidence type="ECO:0000313" key="2">
    <source>
        <dbReference type="EMBL" id="MDG3495661.1"/>
    </source>
</evidence>
<keyword evidence="3" id="KW-1185">Reference proteome</keyword>
<evidence type="ECO:0000313" key="3">
    <source>
        <dbReference type="Proteomes" id="UP001152872"/>
    </source>
</evidence>
<protein>
    <submittedName>
        <fullName evidence="2">Pentapeptide repeat-containing protein</fullName>
    </submittedName>
</protein>
<dbReference type="EMBL" id="VBTY01000116">
    <property type="protein sequence ID" value="MDG3495661.1"/>
    <property type="molecule type" value="Genomic_DNA"/>
</dbReference>
<feature type="chain" id="PRO_5040739214" evidence="1">
    <location>
        <begin position="32"/>
        <end position="167"/>
    </location>
</feature>
<proteinExistence type="predicted"/>
<dbReference type="InterPro" id="IPR044213">
    <property type="entry name" value="At2g44920-like"/>
</dbReference>
<organism evidence="2 3">
    <name type="scientific">Pseudanabaena catenata USMAC16</name>
    <dbReference type="NCBI Taxonomy" id="1855837"/>
    <lineage>
        <taxon>Bacteria</taxon>
        <taxon>Bacillati</taxon>
        <taxon>Cyanobacteriota</taxon>
        <taxon>Cyanophyceae</taxon>
        <taxon>Pseudanabaenales</taxon>
        <taxon>Pseudanabaenaceae</taxon>
        <taxon>Pseudanabaena</taxon>
    </lineage>
</organism>
<sequence length="167" mass="18147">MKIQAFMLRNFIFKVINILLCLALIFSGASAASADVYVKAFLEGANFSGRSLQGYQFNESDLRNASFVNADAQGVSFFAANMKEANLTGANLSYSTLDNARLDKANLTNAVIEGSFAYGTSFNNVIIDGADFTDVDLRTPIRQKLCKSAKGQNPTTGRLTRDTLECD</sequence>
<dbReference type="InterPro" id="IPR001646">
    <property type="entry name" value="5peptide_repeat"/>
</dbReference>
<dbReference type="Gene3D" id="2.160.20.80">
    <property type="entry name" value="E3 ubiquitin-protein ligase SopA"/>
    <property type="match status" value="1"/>
</dbReference>
<comment type="caution">
    <text evidence="2">The sequence shown here is derived from an EMBL/GenBank/DDBJ whole genome shotgun (WGS) entry which is preliminary data.</text>
</comment>
<dbReference type="RefSeq" id="WP_009627797.1">
    <property type="nucleotide sequence ID" value="NZ_VBTY01000116.1"/>
</dbReference>
<dbReference type="Proteomes" id="UP001152872">
    <property type="component" value="Unassembled WGS sequence"/>
</dbReference>
<dbReference type="Pfam" id="PF00805">
    <property type="entry name" value="Pentapeptide"/>
    <property type="match status" value="2"/>
</dbReference>